<protein>
    <submittedName>
        <fullName evidence="1">Uncharacterized protein</fullName>
    </submittedName>
</protein>
<evidence type="ECO:0000313" key="1">
    <source>
        <dbReference type="EMBL" id="KFX52077.1"/>
    </source>
</evidence>
<reference evidence="1" key="1">
    <citation type="journal article" date="2014" name="PLoS Genet.">
        <title>Signature Gene Expression Reveals Novel Clues to the Molecular Mechanisms of Dimorphic Transition in Penicillium marneffei.</title>
        <authorList>
            <person name="Yang E."/>
            <person name="Wang G."/>
            <person name="Cai J."/>
            <person name="Woo P.C."/>
            <person name="Lau S.K."/>
            <person name="Yuen K.-Y."/>
            <person name="Chow W.-N."/>
            <person name="Lin X."/>
        </authorList>
    </citation>
    <scope>NUCLEOTIDE SEQUENCE [LARGE SCALE GENOMIC DNA]</scope>
    <source>
        <strain evidence="1">PM1</strain>
    </source>
</reference>
<dbReference type="HOGENOM" id="CLU_669354_0_0_1"/>
<gene>
    <name evidence="1" type="ORF">GQ26_0030420</name>
</gene>
<dbReference type="eggNOG" id="ENOG502T2PH">
    <property type="taxonomic scope" value="Eukaryota"/>
</dbReference>
<name>A0A093VHR9_TALMA</name>
<accession>A0A093VHR9</accession>
<comment type="caution">
    <text evidence="1">The sequence shown here is derived from an EMBL/GenBank/DDBJ whole genome shotgun (WGS) entry which is preliminary data.</text>
</comment>
<dbReference type="EMBL" id="JPOX01000003">
    <property type="protein sequence ID" value="KFX52077.1"/>
    <property type="molecule type" value="Genomic_DNA"/>
</dbReference>
<dbReference type="AlphaFoldDB" id="A0A093VHR9"/>
<sequence>MVSKVEEPARNSEPPQVEQLNIAIDDLFFSFRMIDHVSHNWRSVGVGIKLKGDERDEIPEIHERRLLSDAPTAFIVVGGNVTCAILHQDENNKLNRNPTVQIEILLEFIAIFLQRGCSFHAFSPRSRCPSHLPWRTTTTKRFPYGLGKNTPIYEYQDAPHYSAAIIHEVNLLETHRDRSQYVIFTNVDQEQFSRGFKGNTDTIPFGSYYPRLQILLTKIETKTHANASRDFEAALIKKLAAMKDLDKQLVKVGGAHIETVDRTKRADNAYQPQRLPKYRDQLWPTVVVEVGYSESLRKLANDARWWLTASNGDVKTAITISINQKYREITFEKWGLNTEEEPVVLYRVQMQQDAVCQHVKVSNKSPLVIGFEELFLRPSQEACEGDIVFSQDELKKLASMTWDVHFKANDQ</sequence>
<organism evidence="1">
    <name type="scientific">Talaromyces marneffei PM1</name>
    <dbReference type="NCBI Taxonomy" id="1077442"/>
    <lineage>
        <taxon>Eukaryota</taxon>
        <taxon>Fungi</taxon>
        <taxon>Dikarya</taxon>
        <taxon>Ascomycota</taxon>
        <taxon>Pezizomycotina</taxon>
        <taxon>Eurotiomycetes</taxon>
        <taxon>Eurotiomycetidae</taxon>
        <taxon>Eurotiales</taxon>
        <taxon>Trichocomaceae</taxon>
        <taxon>Talaromyces</taxon>
        <taxon>Talaromyces sect. Talaromyces</taxon>
    </lineage>
</organism>
<proteinExistence type="predicted"/>